<evidence type="ECO:0000256" key="7">
    <source>
        <dbReference type="HAMAP-Rule" id="MF_00203"/>
    </source>
</evidence>
<feature type="domain" description="UVR" evidence="8">
    <location>
        <begin position="201"/>
        <end position="236"/>
    </location>
</feature>
<dbReference type="SUPFAM" id="SSF82771">
    <property type="entry name" value="GIY-YIG endonuclease"/>
    <property type="match status" value="1"/>
</dbReference>
<feature type="domain" description="GIY-YIG" evidence="9">
    <location>
        <begin position="10"/>
        <end position="95"/>
    </location>
</feature>
<comment type="function">
    <text evidence="7">The UvrABC repair system catalyzes the recognition and processing of DNA lesions. UvrC both incises the 5' and 3' sides of the lesion. The N-terminal half is responsible for the 3' incision and the C-terminal half is responsible for the 5' incision.</text>
</comment>
<dbReference type="SMART" id="SM00465">
    <property type="entry name" value="GIYc"/>
    <property type="match status" value="1"/>
</dbReference>
<dbReference type="InterPro" id="IPR035901">
    <property type="entry name" value="GIY-YIG_endonuc_sf"/>
</dbReference>
<dbReference type="InterPro" id="IPR036876">
    <property type="entry name" value="UVR_dom_sf"/>
</dbReference>
<protein>
    <recommendedName>
        <fullName evidence="7">UvrABC system protein C</fullName>
        <shortName evidence="7">Protein UvrC</shortName>
    </recommendedName>
    <alternativeName>
        <fullName evidence="7">Excinuclease ABC subunit C</fullName>
    </alternativeName>
</protein>
<dbReference type="EMBL" id="CACVAU010000072">
    <property type="protein sequence ID" value="CAA6823860.1"/>
    <property type="molecule type" value="Genomic_DNA"/>
</dbReference>
<name>A0A6S6U3M4_9BACT</name>
<dbReference type="InterPro" id="IPR001943">
    <property type="entry name" value="UVR_dom"/>
</dbReference>
<evidence type="ECO:0000256" key="5">
    <source>
        <dbReference type="ARBA" id="ARBA00023204"/>
    </source>
</evidence>
<reference evidence="11" key="1">
    <citation type="submission" date="2020-01" db="EMBL/GenBank/DDBJ databases">
        <authorList>
            <person name="Meier V. D."/>
            <person name="Meier V D."/>
        </authorList>
    </citation>
    <scope>NUCLEOTIDE SEQUENCE</scope>
    <source>
        <strain evidence="11">HLG_WM_MAG_05</strain>
    </source>
</reference>
<dbReference type="InterPro" id="IPR001162">
    <property type="entry name" value="UvrC_RNase_H_dom"/>
</dbReference>
<dbReference type="GO" id="GO:0005737">
    <property type="term" value="C:cytoplasm"/>
    <property type="evidence" value="ECO:0007669"/>
    <property type="project" value="UniProtKB-SubCell"/>
</dbReference>
<comment type="subunit">
    <text evidence="7">Interacts with UvrB in an incision complex.</text>
</comment>
<dbReference type="InterPro" id="IPR047296">
    <property type="entry name" value="GIY-YIG_UvrC_Cho"/>
</dbReference>
<evidence type="ECO:0000256" key="3">
    <source>
        <dbReference type="ARBA" id="ARBA00022769"/>
    </source>
</evidence>
<dbReference type="PANTHER" id="PTHR30562">
    <property type="entry name" value="UVRC/OXIDOREDUCTASE"/>
    <property type="match status" value="1"/>
</dbReference>
<evidence type="ECO:0000259" key="9">
    <source>
        <dbReference type="PROSITE" id="PS50164"/>
    </source>
</evidence>
<keyword evidence="3 7" id="KW-0228">DNA excision</keyword>
<keyword evidence="1 7" id="KW-0963">Cytoplasm</keyword>
<comment type="subcellular location">
    <subcellularLocation>
        <location evidence="7">Cytoplasm</location>
    </subcellularLocation>
</comment>
<gene>
    <name evidence="7" type="primary">uvrC</name>
    <name evidence="11" type="ORF">HELGO_WM6153</name>
</gene>
<evidence type="ECO:0000256" key="6">
    <source>
        <dbReference type="ARBA" id="ARBA00023236"/>
    </source>
</evidence>
<dbReference type="InterPro" id="IPR038476">
    <property type="entry name" value="UvrC_RNase_H_dom_sf"/>
</dbReference>
<organism evidence="11">
    <name type="scientific">uncultured Sulfurovum sp</name>
    <dbReference type="NCBI Taxonomy" id="269237"/>
    <lineage>
        <taxon>Bacteria</taxon>
        <taxon>Pseudomonadati</taxon>
        <taxon>Campylobacterota</taxon>
        <taxon>Epsilonproteobacteria</taxon>
        <taxon>Campylobacterales</taxon>
        <taxon>Sulfurovaceae</taxon>
        <taxon>Sulfurovum</taxon>
        <taxon>environmental samples</taxon>
    </lineage>
</organism>
<accession>A0A6S6U3M4</accession>
<proteinExistence type="inferred from homology"/>
<evidence type="ECO:0000259" key="8">
    <source>
        <dbReference type="PROSITE" id="PS50151"/>
    </source>
</evidence>
<dbReference type="GO" id="GO:0003677">
    <property type="term" value="F:DNA binding"/>
    <property type="evidence" value="ECO:0007669"/>
    <property type="project" value="UniProtKB-UniRule"/>
</dbReference>
<evidence type="ECO:0000256" key="4">
    <source>
        <dbReference type="ARBA" id="ARBA00022881"/>
    </source>
</evidence>
<sequence length="598" mass="68862">MIETIQNLPTNPGVYQYFDKHHKLLYVGKAKNLKNRVKSYWRFKPTLHPNPKQGLRILRMLEQASHIKYVIVDSEDDALILENSLIKQLNPKYNILLRDDKTYPYIYIDETQPYPRFELTRKVIKGKSISYYGPFPNGAKVLLDTIYELFPLVQSKSCLAEGKACLFHQIEKCLAPCEEKITSDTYKKIVNKVKKSISKRSILIEKLQEKMTELAINERYEEAATLRDNIKIIETLTISSNIDLANNENLDIFAIINTQNRGTIVKLFMRNGRIISSSFSTFRASDIYDENEAYKQALLAFYHVDAPQISKTILVAHAFDDQEEVAHLLSKRLKRKIEILHPQRGTKLKLTGLAIKNAEEILKKEKQEENIEPKIAELFELSTIPAKIECFDNSHMMGSATVGAMVVWSNGQWLKKDYRRYALNVKDEYGQMKELLSRRIENFSQQSPPDLWILDGGETLRKLAVVLLNNAQVNLEVIAIAKEKLDNKAHRAKGAAKDIIYTETSVFELQPSDKRLQWVQRQRDEAHRFAITYHQNKKRKDDTQNSLLQKKGIGPATVKKLLNYFGTFKAIEEATFKEISVASSQKIAKILKTDTVSY</sequence>
<dbReference type="SUPFAM" id="SSF46600">
    <property type="entry name" value="C-terminal UvrC-binding domain of UvrB"/>
    <property type="match status" value="1"/>
</dbReference>
<dbReference type="InterPro" id="IPR010994">
    <property type="entry name" value="RuvA_2-like"/>
</dbReference>
<evidence type="ECO:0000313" key="11">
    <source>
        <dbReference type="EMBL" id="CAA6823860.1"/>
    </source>
</evidence>
<dbReference type="PROSITE" id="PS50151">
    <property type="entry name" value="UVR"/>
    <property type="match status" value="1"/>
</dbReference>
<keyword evidence="6 7" id="KW-0742">SOS response</keyword>
<dbReference type="Pfam" id="PF08459">
    <property type="entry name" value="UvrC_RNaseH_dom"/>
    <property type="match status" value="1"/>
</dbReference>
<dbReference type="Gene3D" id="3.40.1440.10">
    <property type="entry name" value="GIY-YIG endonuclease"/>
    <property type="match status" value="1"/>
</dbReference>
<evidence type="ECO:0000256" key="1">
    <source>
        <dbReference type="ARBA" id="ARBA00022490"/>
    </source>
</evidence>
<dbReference type="FunFam" id="3.40.1440.10:FF:000001">
    <property type="entry name" value="UvrABC system protein C"/>
    <property type="match status" value="1"/>
</dbReference>
<dbReference type="Gene3D" id="1.10.150.20">
    <property type="entry name" value="5' to 3' exonuclease, C-terminal subdomain"/>
    <property type="match status" value="1"/>
</dbReference>
<keyword evidence="4 7" id="KW-0267">Excision nuclease</keyword>
<dbReference type="PROSITE" id="PS50164">
    <property type="entry name" value="GIY_YIG"/>
    <property type="match status" value="1"/>
</dbReference>
<dbReference type="SUPFAM" id="SSF47781">
    <property type="entry name" value="RuvA domain 2-like"/>
    <property type="match status" value="1"/>
</dbReference>
<dbReference type="Gene3D" id="4.10.860.10">
    <property type="entry name" value="UVR domain"/>
    <property type="match status" value="1"/>
</dbReference>
<dbReference type="InterPro" id="IPR000305">
    <property type="entry name" value="GIY-YIG_endonuc"/>
</dbReference>
<dbReference type="Gene3D" id="3.30.420.340">
    <property type="entry name" value="UvrC, RNAse H endonuclease domain"/>
    <property type="match status" value="1"/>
</dbReference>
<dbReference type="InterPro" id="IPR004791">
    <property type="entry name" value="UvrC"/>
</dbReference>
<dbReference type="Pfam" id="PF02151">
    <property type="entry name" value="UVR"/>
    <property type="match status" value="1"/>
</dbReference>
<dbReference type="PANTHER" id="PTHR30562:SF1">
    <property type="entry name" value="UVRABC SYSTEM PROTEIN C"/>
    <property type="match status" value="1"/>
</dbReference>
<dbReference type="InterPro" id="IPR050066">
    <property type="entry name" value="UvrABC_protein_C"/>
</dbReference>
<dbReference type="Pfam" id="PF22920">
    <property type="entry name" value="UvrC_RNaseH"/>
    <property type="match status" value="1"/>
</dbReference>
<dbReference type="GO" id="GO:0006289">
    <property type="term" value="P:nucleotide-excision repair"/>
    <property type="evidence" value="ECO:0007669"/>
    <property type="project" value="UniProtKB-UniRule"/>
</dbReference>
<dbReference type="NCBIfam" id="TIGR00194">
    <property type="entry name" value="uvrC"/>
    <property type="match status" value="1"/>
</dbReference>
<dbReference type="GO" id="GO:0009432">
    <property type="term" value="P:SOS response"/>
    <property type="evidence" value="ECO:0007669"/>
    <property type="project" value="UniProtKB-UniRule"/>
</dbReference>
<dbReference type="AlphaFoldDB" id="A0A6S6U3M4"/>
<dbReference type="HAMAP" id="MF_00203">
    <property type="entry name" value="UvrC"/>
    <property type="match status" value="1"/>
</dbReference>
<evidence type="ECO:0000256" key="2">
    <source>
        <dbReference type="ARBA" id="ARBA00022763"/>
    </source>
</evidence>
<keyword evidence="5 7" id="KW-0234">DNA repair</keyword>
<dbReference type="GO" id="GO:0009380">
    <property type="term" value="C:excinuclease repair complex"/>
    <property type="evidence" value="ECO:0007669"/>
    <property type="project" value="InterPro"/>
</dbReference>
<comment type="similarity">
    <text evidence="7">Belongs to the UvrC family.</text>
</comment>
<keyword evidence="2 7" id="KW-0227">DNA damage</keyword>
<evidence type="ECO:0000259" key="10">
    <source>
        <dbReference type="PROSITE" id="PS50165"/>
    </source>
</evidence>
<dbReference type="GO" id="GO:0009381">
    <property type="term" value="F:excinuclease ABC activity"/>
    <property type="evidence" value="ECO:0007669"/>
    <property type="project" value="UniProtKB-UniRule"/>
</dbReference>
<feature type="domain" description="UvrC family homology region profile" evidence="10">
    <location>
        <begin position="252"/>
        <end position="458"/>
    </location>
</feature>
<dbReference type="PROSITE" id="PS50165">
    <property type="entry name" value="UVRC"/>
    <property type="match status" value="1"/>
</dbReference>
<dbReference type="Pfam" id="PF01541">
    <property type="entry name" value="GIY-YIG"/>
    <property type="match status" value="1"/>
</dbReference>
<dbReference type="CDD" id="cd10434">
    <property type="entry name" value="GIY-YIG_UvrC_Cho"/>
    <property type="match status" value="1"/>
</dbReference>